<organism evidence="1 2">
    <name type="scientific">Hemibagrus wyckioides</name>
    <dbReference type="NCBI Taxonomy" id="337641"/>
    <lineage>
        <taxon>Eukaryota</taxon>
        <taxon>Metazoa</taxon>
        <taxon>Chordata</taxon>
        <taxon>Craniata</taxon>
        <taxon>Vertebrata</taxon>
        <taxon>Euteleostomi</taxon>
        <taxon>Actinopterygii</taxon>
        <taxon>Neopterygii</taxon>
        <taxon>Teleostei</taxon>
        <taxon>Ostariophysi</taxon>
        <taxon>Siluriformes</taxon>
        <taxon>Bagridae</taxon>
        <taxon>Hemibagrus</taxon>
    </lineage>
</organism>
<comment type="caution">
    <text evidence="1">The sequence shown here is derived from an EMBL/GenBank/DDBJ whole genome shotgun (WGS) entry which is preliminary data.</text>
</comment>
<accession>A0A9D3SGG0</accession>
<name>A0A9D3SGG0_9TELE</name>
<sequence length="121" mass="13415">MCPRRRGLDFSADLSYAVDLTPSRFLVTKRKREEFSRASLLYRSTRALNLTLISTEDLLSHALDVLKPPAHRQCDISSVELEDVSRIDVKAFLGCTPCSSSLSLNAMPIALMPLHPSPAIT</sequence>
<keyword evidence="2" id="KW-1185">Reference proteome</keyword>
<dbReference type="Proteomes" id="UP000824219">
    <property type="component" value="Linkage Group LG15"/>
</dbReference>
<evidence type="ECO:0000313" key="2">
    <source>
        <dbReference type="Proteomes" id="UP000824219"/>
    </source>
</evidence>
<dbReference type="AlphaFoldDB" id="A0A9D3SGG0"/>
<protein>
    <submittedName>
        <fullName evidence="1">Uncharacterized protein</fullName>
    </submittedName>
</protein>
<dbReference type="EMBL" id="JAHKSW010000015">
    <property type="protein sequence ID" value="KAG7323406.1"/>
    <property type="molecule type" value="Genomic_DNA"/>
</dbReference>
<reference evidence="1 2" key="1">
    <citation type="submission" date="2021-06" db="EMBL/GenBank/DDBJ databases">
        <title>Chromosome-level genome assembly of the red-tail catfish (Hemibagrus wyckioides).</title>
        <authorList>
            <person name="Shao F."/>
        </authorList>
    </citation>
    <scope>NUCLEOTIDE SEQUENCE [LARGE SCALE GENOMIC DNA]</scope>
    <source>
        <strain evidence="1">EC202008001</strain>
        <tissue evidence="1">Blood</tissue>
    </source>
</reference>
<evidence type="ECO:0000313" key="1">
    <source>
        <dbReference type="EMBL" id="KAG7323406.1"/>
    </source>
</evidence>
<gene>
    <name evidence="1" type="ORF">KOW79_013108</name>
</gene>
<proteinExistence type="predicted"/>